<comment type="caution">
    <text evidence="14">The sequence shown here is derived from an EMBL/GenBank/DDBJ whole genome shotgun (WGS) entry which is preliminary data.</text>
</comment>
<dbReference type="EMBL" id="CAJVCH010571517">
    <property type="protein sequence ID" value="CAG7837722.1"/>
    <property type="molecule type" value="Genomic_DNA"/>
</dbReference>
<proteinExistence type="inferred from homology"/>
<evidence type="ECO:0000256" key="8">
    <source>
        <dbReference type="ARBA" id="ARBA00023170"/>
    </source>
</evidence>
<evidence type="ECO:0000256" key="1">
    <source>
        <dbReference type="ARBA" id="ARBA00004651"/>
    </source>
</evidence>
<dbReference type="GO" id="GO:0001973">
    <property type="term" value="P:G protein-coupled adenosine receptor signaling pathway"/>
    <property type="evidence" value="ECO:0007669"/>
    <property type="project" value="TreeGrafter"/>
</dbReference>
<reference evidence="14" key="1">
    <citation type="submission" date="2021-06" db="EMBL/GenBank/DDBJ databases">
        <authorList>
            <person name="Hodson N. C."/>
            <person name="Mongue J. A."/>
            <person name="Jaron S. K."/>
        </authorList>
    </citation>
    <scope>NUCLEOTIDE SEQUENCE</scope>
</reference>
<feature type="transmembrane region" description="Helical" evidence="12">
    <location>
        <begin position="164"/>
        <end position="186"/>
    </location>
</feature>
<sequence>MSTTDVATVSTVTSLFTSPTSITDSSLDSTTPLVEATIPVVPQPSESLSLPYVASEAVVAFLAITGNALVVYVFCTNRSLRRYRNYYIVGLAVADFLVGLLGIPMAILAFWGLPRNLYGCLFSVSVLMVLCTISILCLLAVSIDRYWATTNPFAYYRNMTTTTAVGIILSCWFTGALIGFFPLLGWYNLEGWNKSEKCYFTKVMSYSYLVFLYFATIVFPALLMAGFYSYIYHVVLIKIRQKGTLAPQGRRPSEASRSGSLNSDNRGSTQMMRIMQSEKRREAKAAKKLGIIVLFFMLCWMPLYTINCIQAFEPNFKVPPILMNFTIILSHANSALNPFLYAYHLKEFRLAMKNALCSWFGWMLCGYVNTQVQKDIFGAVSRSQTMPSMANASVSTQTGKFSIKFRKVSGPQSVSSDAIQRISPKGCKGGIMSTTPSRDNLFHPLSADRSMTSLSLINEPLTSQFPGHHSQHHKNHLRQQKESSFTNDIKNPEERPDKRNFKIKSYLGSESRKAPKESGNGISGNITKDHTIFEADVEPHPSGNSTPTNTEEVPDTSGQIVLHWKSSPTFAMEL</sequence>
<dbReference type="GO" id="GO:0004930">
    <property type="term" value="F:G protein-coupled receptor activity"/>
    <property type="evidence" value="ECO:0007669"/>
    <property type="project" value="UniProtKB-KW"/>
</dbReference>
<feature type="domain" description="G-protein coupled receptors family 1 profile" evidence="13">
    <location>
        <begin position="66"/>
        <end position="341"/>
    </location>
</feature>
<dbReference type="SUPFAM" id="SSF81321">
    <property type="entry name" value="Family A G protein-coupled receptor-like"/>
    <property type="match status" value="1"/>
</dbReference>
<keyword evidence="8" id="KW-0675">Receptor</keyword>
<dbReference type="InterPro" id="IPR017452">
    <property type="entry name" value="GPCR_Rhodpsn_7TM"/>
</dbReference>
<keyword evidence="5 12" id="KW-1133">Transmembrane helix</keyword>
<feature type="region of interest" description="Disordered" evidence="11">
    <location>
        <begin position="461"/>
        <end position="556"/>
    </location>
</feature>
<evidence type="ECO:0000256" key="9">
    <source>
        <dbReference type="ARBA" id="ARBA00023180"/>
    </source>
</evidence>
<keyword evidence="6" id="KW-0297">G-protein coupled receptor</keyword>
<dbReference type="GO" id="GO:0005886">
    <property type="term" value="C:plasma membrane"/>
    <property type="evidence" value="ECO:0007669"/>
    <property type="project" value="UniProtKB-SubCell"/>
</dbReference>
<evidence type="ECO:0000256" key="11">
    <source>
        <dbReference type="SAM" id="MobiDB-lite"/>
    </source>
</evidence>
<dbReference type="AlphaFoldDB" id="A0A8J2LJ31"/>
<feature type="transmembrane region" description="Helical" evidence="12">
    <location>
        <begin position="318"/>
        <end position="343"/>
    </location>
</feature>
<evidence type="ECO:0000313" key="15">
    <source>
        <dbReference type="Proteomes" id="UP000708208"/>
    </source>
</evidence>
<keyword evidence="4 12" id="KW-0812">Transmembrane</keyword>
<organism evidence="14 15">
    <name type="scientific">Allacma fusca</name>
    <dbReference type="NCBI Taxonomy" id="39272"/>
    <lineage>
        <taxon>Eukaryota</taxon>
        <taxon>Metazoa</taxon>
        <taxon>Ecdysozoa</taxon>
        <taxon>Arthropoda</taxon>
        <taxon>Hexapoda</taxon>
        <taxon>Collembola</taxon>
        <taxon>Symphypleona</taxon>
        <taxon>Sminthuridae</taxon>
        <taxon>Allacma</taxon>
    </lineage>
</organism>
<evidence type="ECO:0000313" key="14">
    <source>
        <dbReference type="EMBL" id="CAG7837722.1"/>
    </source>
</evidence>
<dbReference type="InterPro" id="IPR000276">
    <property type="entry name" value="GPCR_Rhodpsn"/>
</dbReference>
<feature type="compositionally biased region" description="Basic residues" evidence="11">
    <location>
        <begin position="469"/>
        <end position="478"/>
    </location>
</feature>
<evidence type="ECO:0000256" key="7">
    <source>
        <dbReference type="ARBA" id="ARBA00023136"/>
    </source>
</evidence>
<keyword evidence="9" id="KW-0325">Glycoprotein</keyword>
<feature type="compositionally biased region" description="Polar residues" evidence="11">
    <location>
        <begin position="255"/>
        <end position="267"/>
    </location>
</feature>
<feature type="region of interest" description="Disordered" evidence="11">
    <location>
        <begin position="247"/>
        <end position="267"/>
    </location>
</feature>
<keyword evidence="10" id="KW-0807">Transducer</keyword>
<feature type="compositionally biased region" description="Polar residues" evidence="11">
    <location>
        <begin position="542"/>
        <end position="556"/>
    </location>
</feature>
<keyword evidence="7 12" id="KW-0472">Membrane</keyword>
<dbReference type="GO" id="GO:0007189">
    <property type="term" value="P:adenylate cyclase-activating G protein-coupled receptor signaling pathway"/>
    <property type="evidence" value="ECO:0007669"/>
    <property type="project" value="TreeGrafter"/>
</dbReference>
<evidence type="ECO:0000256" key="5">
    <source>
        <dbReference type="ARBA" id="ARBA00022989"/>
    </source>
</evidence>
<dbReference type="PANTHER" id="PTHR24246">
    <property type="entry name" value="OLFACTORY RECEPTOR AND ADENOSINE RECEPTOR"/>
    <property type="match status" value="1"/>
</dbReference>
<evidence type="ECO:0000256" key="2">
    <source>
        <dbReference type="ARBA" id="ARBA00010663"/>
    </source>
</evidence>
<comment type="similarity">
    <text evidence="2">Belongs to the G-protein coupled receptor 1 family.</text>
</comment>
<feature type="transmembrane region" description="Helical" evidence="12">
    <location>
        <begin position="289"/>
        <end position="312"/>
    </location>
</feature>
<keyword evidence="3" id="KW-1003">Cell membrane</keyword>
<feature type="transmembrane region" description="Helical" evidence="12">
    <location>
        <begin position="52"/>
        <end position="74"/>
    </location>
</feature>
<feature type="transmembrane region" description="Helical" evidence="12">
    <location>
        <begin position="116"/>
        <end position="143"/>
    </location>
</feature>
<accession>A0A8J2LJ31</accession>
<gene>
    <name evidence="14" type="ORF">AFUS01_LOCUS46788</name>
</gene>
<dbReference type="Proteomes" id="UP000708208">
    <property type="component" value="Unassembled WGS sequence"/>
</dbReference>
<dbReference type="OrthoDB" id="284782at2759"/>
<evidence type="ECO:0000256" key="3">
    <source>
        <dbReference type="ARBA" id="ARBA00022475"/>
    </source>
</evidence>
<protein>
    <recommendedName>
        <fullName evidence="13">G-protein coupled receptors family 1 profile domain-containing protein</fullName>
    </recommendedName>
</protein>
<feature type="compositionally biased region" description="Basic and acidic residues" evidence="11">
    <location>
        <begin position="527"/>
        <end position="539"/>
    </location>
</feature>
<feature type="transmembrane region" description="Helical" evidence="12">
    <location>
        <begin position="206"/>
        <end position="232"/>
    </location>
</feature>
<evidence type="ECO:0000256" key="6">
    <source>
        <dbReference type="ARBA" id="ARBA00023040"/>
    </source>
</evidence>
<comment type="subcellular location">
    <subcellularLocation>
        <location evidence="1">Cell membrane</location>
        <topology evidence="1">Multi-pass membrane protein</topology>
    </subcellularLocation>
</comment>
<name>A0A8J2LJ31_9HEXA</name>
<dbReference type="SMART" id="SM01381">
    <property type="entry name" value="7TM_GPCR_Srsx"/>
    <property type="match status" value="1"/>
</dbReference>
<dbReference type="Pfam" id="PF00001">
    <property type="entry name" value="7tm_1"/>
    <property type="match status" value="1"/>
</dbReference>
<dbReference type="PROSITE" id="PS50262">
    <property type="entry name" value="G_PROTEIN_RECEP_F1_2"/>
    <property type="match status" value="1"/>
</dbReference>
<evidence type="ECO:0000259" key="13">
    <source>
        <dbReference type="PROSITE" id="PS50262"/>
    </source>
</evidence>
<feature type="compositionally biased region" description="Basic and acidic residues" evidence="11">
    <location>
        <begin position="490"/>
        <end position="500"/>
    </location>
</feature>
<keyword evidence="15" id="KW-1185">Reference proteome</keyword>
<dbReference type="PANTHER" id="PTHR24246:SF27">
    <property type="entry name" value="ADENOSINE RECEPTOR, ISOFORM A"/>
    <property type="match status" value="1"/>
</dbReference>
<feature type="transmembrane region" description="Helical" evidence="12">
    <location>
        <begin position="86"/>
        <end position="110"/>
    </location>
</feature>
<evidence type="ECO:0000256" key="4">
    <source>
        <dbReference type="ARBA" id="ARBA00022692"/>
    </source>
</evidence>
<evidence type="ECO:0000256" key="12">
    <source>
        <dbReference type="SAM" id="Phobius"/>
    </source>
</evidence>
<evidence type="ECO:0000256" key="10">
    <source>
        <dbReference type="ARBA" id="ARBA00023224"/>
    </source>
</evidence>